<dbReference type="InterPro" id="IPR003959">
    <property type="entry name" value="ATPase_AAA_core"/>
</dbReference>
<reference evidence="8 9" key="1">
    <citation type="journal article" date="2018" name="BMC Genomics">
        <title>Genomic evidence for intraspecific hybridization in a clonal and extremely halotolerant yeast.</title>
        <authorList>
            <person name="Gostincar C."/>
            <person name="Stajich J.E."/>
            <person name="Zupancic J."/>
            <person name="Zalar P."/>
            <person name="Gunde-Cimerman N."/>
        </authorList>
    </citation>
    <scope>NUCLEOTIDE SEQUENCE [LARGE SCALE GENOMIC DNA]</scope>
    <source>
        <strain evidence="8 9">EXF-2682</strain>
    </source>
</reference>
<accession>A0A3M7E9J1</accession>
<feature type="domain" description="AAA+ ATPase" evidence="7">
    <location>
        <begin position="936"/>
        <end position="1070"/>
    </location>
</feature>
<feature type="compositionally biased region" description="Basic and acidic residues" evidence="6">
    <location>
        <begin position="254"/>
        <end position="269"/>
    </location>
</feature>
<dbReference type="PROSITE" id="PS00674">
    <property type="entry name" value="AAA"/>
    <property type="match status" value="1"/>
</dbReference>
<dbReference type="Pfam" id="PF00004">
    <property type="entry name" value="AAA"/>
    <property type="match status" value="1"/>
</dbReference>
<sequence length="1219" mass="134489">MRPITRQSARLASQTRAPSCSRIRQPSLPRIASASASAQHQRSFHRSVQRASDGKPPGDNSHEHNAWIEQRKAEEQSTAPPEHTKDAENAEAKSNGNGNGEGRKTRMRRSMRNGRNNEVPRPPPIPQWFMKHNVTLVRDVQPEALLDRENAQMIRCVDTETGHTLFTVPYYQPTDSRQANHHARDPHVVDIDDQKVDITALGIDRTFFGTLPKEAHAFWVVNELVHQRSKGPHEVDLQALGELLVSLPRKQQEQVLKTEAENRKAKGEGNEQSPDWEQAKGSKSPPKQSTFSNFFNQKVFTEQPQPAEPAVKEGEWTAFQSPQSAGPTFDLTNPQTYVFLEAEASIRAGLSMATEGQQSSSFASNRVDLSLHCPDSDSHDHMDEYVRALAQVVHADLIRIDANDIEDLTAEYVGNGSDTPGSFSTLGYDVFDGYEASSGRSVKPFGNPGEDDEMDMEEDDYDEEDEESEDRPSGGFGNMEDLRKALHDRRHELGKALQGIGIAGITIGRPQFVNAGSAPGPLPMMRSSPKPSSSSEVVQYDEARLTVLLEGLLEAGTQKRERLSGPEGHKNFRQLPSTFDAQSRIAQAAETLVNYMSKSVEGGAVPLKLETQKAGSLEGGSLNGTQSQKTIIHLRDLKDLSRSQLGDAIVRKLVRIVQKKRRSGESVLIVGTTAQGQNNIFMSGLREPEDFPFRTITVPPPRKEAAPIVTSEVPTVKPAASAETLKNPGYRRILEINLRHVQSMLRRLRPSTETDLLSHEAREQMALQGSRFLSERVLTLDEVQRVVLTAIGLSRSYAQSEDIKPVHVALAAYTTMRVDEAVQNWSTTSRMTNLGKKEKPASSQEGQEAHADESLGPNQKADKQKRAGSKKIEDVKKNLNQHETKLLTGVADSQNIKTGFDDVHATPETIEALKTLTTLSLMRPEAFSYGVLASDRLPGLMLYGPPGTGKTLLAKAVAKESGATVLEISGAQIYEKYVGEGEKMVRAVFSLAKKLSPCVVFIDEADAIFGSRSGAGNRNTHREIINQFLREWDGMDDHGVFMMVASNRPFDLDDAVLRRLPRRLLVDLPVAKDRESILGIHLKNEAVDDSVSLANLAEQTPLYSGSDLKNLCVSAALACVREENDLITRNEKDGNTDFKLPEKRTLAKRHFDKAVQEISASISEDMASLNAIRKFDEQYGDRKGRKKKSGYGFGMGEQKVDESSVRVRAGTGDGAPSPP</sequence>
<evidence type="ECO:0000259" key="7">
    <source>
        <dbReference type="SMART" id="SM00382"/>
    </source>
</evidence>
<keyword evidence="3" id="KW-1000">Mitochondrion outer membrane</keyword>
<evidence type="ECO:0000313" key="8">
    <source>
        <dbReference type="EMBL" id="RMY73173.1"/>
    </source>
</evidence>
<dbReference type="GO" id="GO:0016887">
    <property type="term" value="F:ATP hydrolysis activity"/>
    <property type="evidence" value="ECO:0007669"/>
    <property type="project" value="InterPro"/>
</dbReference>
<dbReference type="Proteomes" id="UP000269276">
    <property type="component" value="Unassembled WGS sequence"/>
</dbReference>
<gene>
    <name evidence="8" type="ORF">D0863_04031</name>
</gene>
<keyword evidence="5" id="KW-0496">Mitochondrion</keyword>
<dbReference type="EMBL" id="QWIP01000103">
    <property type="protein sequence ID" value="RMY73173.1"/>
    <property type="molecule type" value="Genomic_DNA"/>
</dbReference>
<dbReference type="InterPro" id="IPR003593">
    <property type="entry name" value="AAA+_ATPase"/>
</dbReference>
<feature type="region of interest" description="Disordered" evidence="6">
    <location>
        <begin position="829"/>
        <end position="877"/>
    </location>
</feature>
<dbReference type="Pfam" id="PF17862">
    <property type="entry name" value="AAA_lid_3"/>
    <property type="match status" value="1"/>
</dbReference>
<dbReference type="GO" id="GO:0005524">
    <property type="term" value="F:ATP binding"/>
    <property type="evidence" value="ECO:0007669"/>
    <property type="project" value="UniProtKB-KW"/>
</dbReference>
<comment type="subcellular location">
    <subcellularLocation>
        <location evidence="1">Mitochondrion outer membrane</location>
        <topology evidence="1">Single-pass membrane protein</topology>
    </subcellularLocation>
</comment>
<dbReference type="SUPFAM" id="SSF52540">
    <property type="entry name" value="P-loop containing nucleoside triphosphate hydrolases"/>
    <property type="match status" value="1"/>
</dbReference>
<dbReference type="Pfam" id="PF24581">
    <property type="entry name" value="DUF7608"/>
    <property type="match status" value="1"/>
</dbReference>
<evidence type="ECO:0000313" key="9">
    <source>
        <dbReference type="Proteomes" id="UP000269276"/>
    </source>
</evidence>
<feature type="region of interest" description="Disordered" evidence="6">
    <location>
        <begin position="1178"/>
        <end position="1219"/>
    </location>
</feature>
<dbReference type="OrthoDB" id="39734at2759"/>
<evidence type="ECO:0000256" key="6">
    <source>
        <dbReference type="SAM" id="MobiDB-lite"/>
    </source>
</evidence>
<dbReference type="VEuPathDB" id="FungiDB:BTJ68_12515"/>
<dbReference type="InterPro" id="IPR003960">
    <property type="entry name" value="ATPase_AAA_CS"/>
</dbReference>
<dbReference type="AlphaFoldDB" id="A0A3M7E9J1"/>
<feature type="region of interest" description="Disordered" evidence="6">
    <location>
        <begin position="439"/>
        <end position="480"/>
    </location>
</feature>
<dbReference type="PANTHER" id="PTHR45644:SF56">
    <property type="entry name" value="AAA ATPASE, PUTATIVE (AFU_ORTHOLOGUE AFUA_2G12920)-RELATED"/>
    <property type="match status" value="1"/>
</dbReference>
<dbReference type="PANTHER" id="PTHR45644">
    <property type="entry name" value="AAA ATPASE, PUTATIVE (AFU_ORTHOLOGUE AFUA_2G12920)-RELATED-RELATED"/>
    <property type="match status" value="1"/>
</dbReference>
<evidence type="ECO:0000256" key="2">
    <source>
        <dbReference type="ARBA" id="ARBA00022741"/>
    </source>
</evidence>
<evidence type="ECO:0000256" key="3">
    <source>
        <dbReference type="ARBA" id="ARBA00022787"/>
    </source>
</evidence>
<dbReference type="Gene3D" id="1.10.8.60">
    <property type="match status" value="1"/>
</dbReference>
<dbReference type="InterPro" id="IPR051701">
    <property type="entry name" value="Mito_OM_Translocase_MSP1"/>
</dbReference>
<dbReference type="Gene3D" id="3.40.50.300">
    <property type="entry name" value="P-loop containing nucleotide triphosphate hydrolases"/>
    <property type="match status" value="1"/>
</dbReference>
<keyword evidence="3" id="KW-0472">Membrane</keyword>
<keyword evidence="2" id="KW-0547">Nucleotide-binding</keyword>
<dbReference type="SMART" id="SM00382">
    <property type="entry name" value="AAA"/>
    <property type="match status" value="1"/>
</dbReference>
<feature type="region of interest" description="Disordered" evidence="6">
    <location>
        <begin position="254"/>
        <end position="288"/>
    </location>
</feature>
<dbReference type="InterPro" id="IPR056027">
    <property type="entry name" value="DUF7608"/>
</dbReference>
<feature type="compositionally biased region" description="Acidic residues" evidence="6">
    <location>
        <begin position="449"/>
        <end position="469"/>
    </location>
</feature>
<evidence type="ECO:0000256" key="5">
    <source>
        <dbReference type="ARBA" id="ARBA00023128"/>
    </source>
</evidence>
<organism evidence="8 9">
    <name type="scientific">Hortaea werneckii</name>
    <name type="common">Black yeast</name>
    <name type="synonym">Cladosporium werneckii</name>
    <dbReference type="NCBI Taxonomy" id="91943"/>
    <lineage>
        <taxon>Eukaryota</taxon>
        <taxon>Fungi</taxon>
        <taxon>Dikarya</taxon>
        <taxon>Ascomycota</taxon>
        <taxon>Pezizomycotina</taxon>
        <taxon>Dothideomycetes</taxon>
        <taxon>Dothideomycetidae</taxon>
        <taxon>Mycosphaerellales</taxon>
        <taxon>Teratosphaeriaceae</taxon>
        <taxon>Hortaea</taxon>
    </lineage>
</organism>
<dbReference type="GO" id="GO:0005741">
    <property type="term" value="C:mitochondrial outer membrane"/>
    <property type="evidence" value="ECO:0007669"/>
    <property type="project" value="UniProtKB-SubCell"/>
</dbReference>
<name>A0A3M7E9J1_HORWE</name>
<protein>
    <recommendedName>
        <fullName evidence="7">AAA+ ATPase domain-containing protein</fullName>
    </recommendedName>
</protein>
<comment type="caution">
    <text evidence="8">The sequence shown here is derived from an EMBL/GenBank/DDBJ whole genome shotgun (WGS) entry which is preliminary data.</text>
</comment>
<feature type="compositionally biased region" description="Basic and acidic residues" evidence="6">
    <location>
        <begin position="860"/>
        <end position="877"/>
    </location>
</feature>
<proteinExistence type="predicted"/>
<feature type="compositionally biased region" description="Polar residues" evidence="6">
    <location>
        <begin position="1"/>
        <end position="24"/>
    </location>
</feature>
<keyword evidence="4" id="KW-0067">ATP-binding</keyword>
<dbReference type="InterPro" id="IPR027417">
    <property type="entry name" value="P-loop_NTPase"/>
</dbReference>
<evidence type="ECO:0000256" key="1">
    <source>
        <dbReference type="ARBA" id="ARBA00004572"/>
    </source>
</evidence>
<dbReference type="InterPro" id="IPR041569">
    <property type="entry name" value="AAA_lid_3"/>
</dbReference>
<evidence type="ECO:0000256" key="4">
    <source>
        <dbReference type="ARBA" id="ARBA00022840"/>
    </source>
</evidence>
<feature type="compositionally biased region" description="Basic and acidic residues" evidence="6">
    <location>
        <begin position="82"/>
        <end position="91"/>
    </location>
</feature>
<feature type="region of interest" description="Disordered" evidence="6">
    <location>
        <begin position="1"/>
        <end position="126"/>
    </location>
</feature>
<feature type="compositionally biased region" description="Basic and acidic residues" evidence="6">
    <location>
        <begin position="60"/>
        <end position="75"/>
    </location>
</feature>